<dbReference type="OrthoDB" id="1043025at2759"/>
<name>A0A7R8W6M3_9CRUS</name>
<dbReference type="EMBL" id="OB660168">
    <property type="protein sequence ID" value="CAD7223216.1"/>
    <property type="molecule type" value="Genomic_DNA"/>
</dbReference>
<protein>
    <recommendedName>
        <fullName evidence="8">Protein kinase domain-containing protein</fullName>
    </recommendedName>
</protein>
<sequence>MADPKWKERIGVEVNFSDDEDKEAEDEKEENGSVGKARKRGMHGKAWEKCNLEDIALTKHKGKPSKGRDRFKNPHRKPGEKEHGVKPLFKAVTLKPSTNAVRLSPIPSVQDLSSKPDSMMTDSDEFRRLPPSRSFSHSMMVSNPVAFPLRPREGTSPELRSLPHQHVGRYKFAHQIFQTTGPRSMGVRGEFLYPLRMRKQSSLPLRSRISIQRSTLGDKAMDERVSFHRVFQELGKLGTSESTTSLPMRQPSFEEELLMRDLCDQIWLELHAFHAGHSTGTHAAFLQRERSRGQTILEEIMTFRFQLPNKSCEGCLSVFCAPCTENVNEGLQEANKLLEKYFDLLSLYPTSKALCDDCPLNSSPTFIMHLNALLSWVNITESLRSTCNRTGRILFLLSGRSLPWPDFITGGEVVFEDIVGNVTRESTPMSPDPVAQALLEEHRFRRSMSAQSSSAQSLNGGVGGIGEEEDMNHRGPFRRFVDRWIKTRGMKQTMAQLKTLIKPALDTAYSHLAHPEISTAVPIGLDPLSPPGTEHYFHGMPLEWSDPHWTAPKQAITVYSPDLPDLGLPSFRGVYLFLVGVSLRIVDECLLSKLEQQPNEPSTLSVRQLIRECKESLKQAVEIRQQYLTYATPALASAKAEEVEKHVKIIERLDRKAKEVLQFYLKYLHILSEAMQKEEREQRTFLEEEWGFVKDTCRYIRGGEALAAKHFCTLAASMFSSTGDALESALDKLASCDLNGSLVENEDPSAKKQQMLVSCREMMQIFHETRTAAIKAVSFSKMLRCDLEIAAEYQVLISSRRLMQILANTGHVRVQAPYQDTQLMFVPDSLCETKEHKDHILDLLDMTLGHPIETGLQEDYLLILSCESETSLIEEWMGETVSVLPSVENTIALSHLQFEGLLLVVNQSSQLEYQKDVFEAKIQTEADRGSPTLSSQSCPPAFSYTSVDRTRNLSSMVPQAIIQLKQSDVSPHHVIAVSCEDLKNEVISLAQLMTRCLVTLQGQLDPRVLSLSPEDTKFLQGRCREVIQHCFHFNFEYHRELWKVVTGVGKKRLALMMLDLADVWMNFVLSRCDRGKGVRPQWTNQGVSFLIATSDPEVTRHIDDKKFKALKEKINQSVSHLVGDADQDEVTHSTRPVFHVSYSTPMVSRPSPSASGDNLAAMISCSSGTLNAMRHSASELESIISRSPSLQSVEGDRSTRLVLAIEELESERESSLRHRGLIGRVLDEPATAAKKTIRHRTVNFTWQRGNKIGQGRYGKVFTAVNNLTGELMAMKELEINAAEDHKAIQGIFEEFQILEGIKHQHLVGYYGIEVHRNMMLIFMEYCEEGTLEYLCETFNGLPEPLVRRYTNQLLQAVNSLHEHGIVHRDIKGANIFLTNNGDSLKLGDFGCAIKLKRETFTYMNFDAKGFVGTPAFMAPEVLRTENGYGRPADIWSVGCVVIEMCTGKRPWPKLESHIQIIYRIGFGHTPPIPSNLGPEGISFMSKCLEQDPAQRATAVDLLDHPFVKVCMDEFMSLPDALEGIGSGFGETDASKKPKIIFT</sequence>
<evidence type="ECO:0000259" key="8">
    <source>
        <dbReference type="PROSITE" id="PS50011"/>
    </source>
</evidence>
<dbReference type="InterPro" id="IPR045801">
    <property type="entry name" value="MEKK4_N"/>
</dbReference>
<reference evidence="9" key="1">
    <citation type="submission" date="2020-11" db="EMBL/GenBank/DDBJ databases">
        <authorList>
            <person name="Tran Van P."/>
        </authorList>
    </citation>
    <scope>NUCLEOTIDE SEQUENCE</scope>
</reference>
<gene>
    <name evidence="9" type="ORF">CTOB1V02_LOCUS1206</name>
</gene>
<evidence type="ECO:0000256" key="7">
    <source>
        <dbReference type="SAM" id="MobiDB-lite"/>
    </source>
</evidence>
<dbReference type="Pfam" id="PF00069">
    <property type="entry name" value="Pkinase"/>
    <property type="match status" value="1"/>
</dbReference>
<feature type="compositionally biased region" description="Basic and acidic residues" evidence="7">
    <location>
        <begin position="66"/>
        <end position="85"/>
    </location>
</feature>
<dbReference type="InterPro" id="IPR050538">
    <property type="entry name" value="MAP_kinase_kinase_kinase"/>
</dbReference>
<keyword evidence="3" id="KW-0808">Transferase</keyword>
<dbReference type="PROSITE" id="PS00107">
    <property type="entry name" value="PROTEIN_KINASE_ATP"/>
    <property type="match status" value="1"/>
</dbReference>
<dbReference type="PROSITE" id="PS00108">
    <property type="entry name" value="PROTEIN_KINASE_ST"/>
    <property type="match status" value="1"/>
</dbReference>
<accession>A0A7R8W6M3</accession>
<dbReference type="PANTHER" id="PTHR48016:SF32">
    <property type="entry name" value="MITOGEN-ACTIVATED PROTEIN KINASE KINASE KINASE 4"/>
    <property type="match status" value="1"/>
</dbReference>
<dbReference type="InterPro" id="IPR017441">
    <property type="entry name" value="Protein_kinase_ATP_BS"/>
</dbReference>
<dbReference type="SMART" id="SM00220">
    <property type="entry name" value="S_TKc"/>
    <property type="match status" value="1"/>
</dbReference>
<keyword evidence="6" id="KW-0067">ATP-binding</keyword>
<evidence type="ECO:0000256" key="5">
    <source>
        <dbReference type="ARBA" id="ARBA00022777"/>
    </source>
</evidence>
<dbReference type="Pfam" id="PF19431">
    <property type="entry name" value="MEKK4_N"/>
    <property type="match status" value="2"/>
</dbReference>
<dbReference type="PROSITE" id="PS50011">
    <property type="entry name" value="PROTEIN_KINASE_DOM"/>
    <property type="match status" value="1"/>
</dbReference>
<evidence type="ECO:0000313" key="9">
    <source>
        <dbReference type="EMBL" id="CAD7223216.1"/>
    </source>
</evidence>
<dbReference type="GO" id="GO:0000165">
    <property type="term" value="P:MAPK cascade"/>
    <property type="evidence" value="ECO:0007669"/>
    <property type="project" value="InterPro"/>
</dbReference>
<dbReference type="SUPFAM" id="SSF56112">
    <property type="entry name" value="Protein kinase-like (PK-like)"/>
    <property type="match status" value="1"/>
</dbReference>
<dbReference type="PANTHER" id="PTHR48016">
    <property type="entry name" value="MAP KINASE KINASE KINASE SSK2-RELATED-RELATED"/>
    <property type="match status" value="1"/>
</dbReference>
<proteinExistence type="inferred from homology"/>
<evidence type="ECO:0000256" key="2">
    <source>
        <dbReference type="ARBA" id="ARBA00022527"/>
    </source>
</evidence>
<evidence type="ECO:0000256" key="1">
    <source>
        <dbReference type="ARBA" id="ARBA00006529"/>
    </source>
</evidence>
<evidence type="ECO:0000256" key="4">
    <source>
        <dbReference type="ARBA" id="ARBA00022741"/>
    </source>
</evidence>
<dbReference type="InterPro" id="IPR008271">
    <property type="entry name" value="Ser/Thr_kinase_AS"/>
</dbReference>
<dbReference type="Gene3D" id="1.10.510.10">
    <property type="entry name" value="Transferase(Phosphotransferase) domain 1"/>
    <property type="match status" value="1"/>
</dbReference>
<feature type="region of interest" description="Disordered" evidence="7">
    <location>
        <begin position="1"/>
        <end position="87"/>
    </location>
</feature>
<dbReference type="InterPro" id="IPR011009">
    <property type="entry name" value="Kinase-like_dom_sf"/>
</dbReference>
<feature type="compositionally biased region" description="Acidic residues" evidence="7">
    <location>
        <begin position="16"/>
        <end position="29"/>
    </location>
</feature>
<dbReference type="GO" id="GO:0005524">
    <property type="term" value="F:ATP binding"/>
    <property type="evidence" value="ECO:0007669"/>
    <property type="project" value="UniProtKB-UniRule"/>
</dbReference>
<organism evidence="9">
    <name type="scientific">Cyprideis torosa</name>
    <dbReference type="NCBI Taxonomy" id="163714"/>
    <lineage>
        <taxon>Eukaryota</taxon>
        <taxon>Metazoa</taxon>
        <taxon>Ecdysozoa</taxon>
        <taxon>Arthropoda</taxon>
        <taxon>Crustacea</taxon>
        <taxon>Oligostraca</taxon>
        <taxon>Ostracoda</taxon>
        <taxon>Podocopa</taxon>
        <taxon>Podocopida</taxon>
        <taxon>Cytherocopina</taxon>
        <taxon>Cytheroidea</taxon>
        <taxon>Cytherideidae</taxon>
        <taxon>Cyprideis</taxon>
    </lineage>
</organism>
<feature type="domain" description="Protein kinase" evidence="8">
    <location>
        <begin position="1246"/>
        <end position="1507"/>
    </location>
</feature>
<keyword evidence="2" id="KW-0723">Serine/threonine-protein kinase</keyword>
<dbReference type="GO" id="GO:0004674">
    <property type="term" value="F:protein serine/threonine kinase activity"/>
    <property type="evidence" value="ECO:0007669"/>
    <property type="project" value="UniProtKB-KW"/>
</dbReference>
<keyword evidence="4" id="KW-0547">Nucleotide-binding</keyword>
<feature type="compositionally biased region" description="Basic and acidic residues" evidence="7">
    <location>
        <begin position="1"/>
        <end position="11"/>
    </location>
</feature>
<feature type="region of interest" description="Disordered" evidence="7">
    <location>
        <begin position="449"/>
        <end position="471"/>
    </location>
</feature>
<keyword evidence="5" id="KW-0418">Kinase</keyword>
<comment type="similarity">
    <text evidence="1">Belongs to the protein kinase superfamily. STE Ser/Thr protein kinase family. MAP kinase kinase kinase subfamily.</text>
</comment>
<dbReference type="InterPro" id="IPR000719">
    <property type="entry name" value="Prot_kinase_dom"/>
</dbReference>
<evidence type="ECO:0000256" key="3">
    <source>
        <dbReference type="ARBA" id="ARBA00022679"/>
    </source>
</evidence>
<evidence type="ECO:0000256" key="6">
    <source>
        <dbReference type="ARBA" id="ARBA00022840"/>
    </source>
</evidence>